<feature type="transmembrane region" description="Helical" evidence="9">
    <location>
        <begin position="12"/>
        <end position="31"/>
    </location>
</feature>
<dbReference type="InterPro" id="IPR052157">
    <property type="entry name" value="BCAA_transport_permease"/>
</dbReference>
<keyword evidence="2" id="KW-0813">Transport</keyword>
<sequence>MDQLLQHILNALVLGGTYALLGIGLTLIFGIMNVVNFTHGALYTFGGYAMYLAAVALGLNFFVALPVALVAGLLLGAFIEFTLLRPLRRSDIDTTMLVMIGAGIIMQSGTLWIFGGVAKAVPTPFPAQPLVIGPVSLSYVNLFVLAAAIALIAITYFTINGTRLGRAMRATFQDHDTAALMGVNVSLIYTATFAIGSALAAAAGALLGPVYVVTPQMGELAAVKAFAIVILGGLGSISGATIGGFILAFAEELGAGYISSGYRDAMGFLIIIAVLLVKPTGLFARAERIG</sequence>
<proteinExistence type="inferred from homology"/>
<dbReference type="EMBL" id="VAUP01000042">
    <property type="protein sequence ID" value="TLX40763.1"/>
    <property type="molecule type" value="Genomic_DNA"/>
</dbReference>
<dbReference type="GO" id="GO:0022857">
    <property type="term" value="F:transmembrane transporter activity"/>
    <property type="evidence" value="ECO:0007669"/>
    <property type="project" value="InterPro"/>
</dbReference>
<protein>
    <submittedName>
        <fullName evidence="10">Branched-chain amino acid ABC transporter permease</fullName>
    </submittedName>
</protein>
<feature type="transmembrane region" description="Helical" evidence="9">
    <location>
        <begin position="96"/>
        <end position="118"/>
    </location>
</feature>
<evidence type="ECO:0000256" key="6">
    <source>
        <dbReference type="ARBA" id="ARBA00022989"/>
    </source>
</evidence>
<dbReference type="OrthoDB" id="9807115at2"/>
<comment type="similarity">
    <text evidence="8">Belongs to the binding-protein-dependent transport system permease family. LivHM subfamily.</text>
</comment>
<feature type="transmembrane region" description="Helical" evidence="9">
    <location>
        <begin position="138"/>
        <end position="159"/>
    </location>
</feature>
<reference evidence="10 11" key="1">
    <citation type="submission" date="2019-05" db="EMBL/GenBank/DDBJ databases">
        <authorList>
            <person name="Zhou X."/>
        </authorList>
    </citation>
    <scope>NUCLEOTIDE SEQUENCE [LARGE SCALE GENOMIC DNA]</scope>
    <source>
        <strain evidence="10 11">DSM 432</strain>
    </source>
</reference>
<feature type="transmembrane region" description="Helical" evidence="9">
    <location>
        <begin position="51"/>
        <end position="84"/>
    </location>
</feature>
<gene>
    <name evidence="10" type="ORF">FBQ73_22245</name>
</gene>
<accession>A0A6C1KQY9</accession>
<feature type="transmembrane region" description="Helical" evidence="9">
    <location>
        <begin position="187"/>
        <end position="213"/>
    </location>
</feature>
<dbReference type="InterPro" id="IPR001851">
    <property type="entry name" value="ABC_transp_permease"/>
</dbReference>
<dbReference type="Proteomes" id="UP000305131">
    <property type="component" value="Unassembled WGS sequence"/>
</dbReference>
<comment type="subcellular location">
    <subcellularLocation>
        <location evidence="1">Cell membrane</location>
        <topology evidence="1">Multi-pass membrane protein</topology>
    </subcellularLocation>
</comment>
<evidence type="ECO:0000256" key="5">
    <source>
        <dbReference type="ARBA" id="ARBA00022970"/>
    </source>
</evidence>
<dbReference type="GO" id="GO:0006865">
    <property type="term" value="P:amino acid transport"/>
    <property type="evidence" value="ECO:0007669"/>
    <property type="project" value="UniProtKB-KW"/>
</dbReference>
<keyword evidence="5" id="KW-0029">Amino-acid transport</keyword>
<name>A0A6C1KQY9_XANAU</name>
<evidence type="ECO:0000256" key="1">
    <source>
        <dbReference type="ARBA" id="ARBA00004651"/>
    </source>
</evidence>
<keyword evidence="4 9" id="KW-0812">Transmembrane</keyword>
<dbReference type="GeneID" id="95776181"/>
<comment type="caution">
    <text evidence="10">The sequence shown here is derived from an EMBL/GenBank/DDBJ whole genome shotgun (WGS) entry which is preliminary data.</text>
</comment>
<feature type="transmembrane region" description="Helical" evidence="9">
    <location>
        <begin position="262"/>
        <end position="284"/>
    </location>
</feature>
<evidence type="ECO:0000256" key="2">
    <source>
        <dbReference type="ARBA" id="ARBA00022448"/>
    </source>
</evidence>
<keyword evidence="6 9" id="KW-1133">Transmembrane helix</keyword>
<keyword evidence="3" id="KW-1003">Cell membrane</keyword>
<dbReference type="PANTHER" id="PTHR11795">
    <property type="entry name" value="BRANCHED-CHAIN AMINO ACID TRANSPORT SYSTEM PERMEASE PROTEIN LIVH"/>
    <property type="match status" value="1"/>
</dbReference>
<evidence type="ECO:0000256" key="4">
    <source>
        <dbReference type="ARBA" id="ARBA00022692"/>
    </source>
</evidence>
<dbReference type="GO" id="GO:0005886">
    <property type="term" value="C:plasma membrane"/>
    <property type="evidence" value="ECO:0007669"/>
    <property type="project" value="UniProtKB-SubCell"/>
</dbReference>
<evidence type="ECO:0000256" key="9">
    <source>
        <dbReference type="SAM" id="Phobius"/>
    </source>
</evidence>
<keyword evidence="7 9" id="KW-0472">Membrane</keyword>
<feature type="transmembrane region" description="Helical" evidence="9">
    <location>
        <begin position="225"/>
        <end position="250"/>
    </location>
</feature>
<evidence type="ECO:0000256" key="3">
    <source>
        <dbReference type="ARBA" id="ARBA00022475"/>
    </source>
</evidence>
<dbReference type="AlphaFoldDB" id="A0A6C1KQY9"/>
<evidence type="ECO:0000256" key="7">
    <source>
        <dbReference type="ARBA" id="ARBA00023136"/>
    </source>
</evidence>
<dbReference type="CDD" id="cd06582">
    <property type="entry name" value="TM_PBP1_LivH_like"/>
    <property type="match status" value="1"/>
</dbReference>
<evidence type="ECO:0000313" key="11">
    <source>
        <dbReference type="Proteomes" id="UP000305131"/>
    </source>
</evidence>
<organism evidence="10 11">
    <name type="scientific">Xanthobacter autotrophicus</name>
    <dbReference type="NCBI Taxonomy" id="280"/>
    <lineage>
        <taxon>Bacteria</taxon>
        <taxon>Pseudomonadati</taxon>
        <taxon>Pseudomonadota</taxon>
        <taxon>Alphaproteobacteria</taxon>
        <taxon>Hyphomicrobiales</taxon>
        <taxon>Xanthobacteraceae</taxon>
        <taxon>Xanthobacter</taxon>
    </lineage>
</organism>
<dbReference type="RefSeq" id="WP_138401675.1">
    <property type="nucleotide sequence ID" value="NZ_JBAFVI010000016.1"/>
</dbReference>
<evidence type="ECO:0000256" key="8">
    <source>
        <dbReference type="ARBA" id="ARBA00037998"/>
    </source>
</evidence>
<evidence type="ECO:0000313" key="10">
    <source>
        <dbReference type="EMBL" id="TLX40763.1"/>
    </source>
</evidence>
<dbReference type="Pfam" id="PF02653">
    <property type="entry name" value="BPD_transp_2"/>
    <property type="match status" value="1"/>
</dbReference>
<dbReference type="PANTHER" id="PTHR11795:SF452">
    <property type="entry name" value="ABC TRANSPORTER PERMEASE PROTEIN"/>
    <property type="match status" value="1"/>
</dbReference>